<dbReference type="Proteomes" id="UP001141552">
    <property type="component" value="Unassembled WGS sequence"/>
</dbReference>
<feature type="domain" description="KIB1-4 beta-propeller" evidence="2">
    <location>
        <begin position="119"/>
        <end position="362"/>
    </location>
</feature>
<dbReference type="PANTHER" id="PTHR44259">
    <property type="entry name" value="OS07G0183000 PROTEIN-RELATED"/>
    <property type="match status" value="1"/>
</dbReference>
<dbReference type="AlphaFoldDB" id="A0A9Q0J7G3"/>
<evidence type="ECO:0000313" key="4">
    <source>
        <dbReference type="Proteomes" id="UP001141552"/>
    </source>
</evidence>
<dbReference type="InterPro" id="IPR050942">
    <property type="entry name" value="F-box_BR-signaling"/>
</dbReference>
<reference evidence="3" key="1">
    <citation type="submission" date="2022-02" db="EMBL/GenBank/DDBJ databases">
        <authorList>
            <person name="Henning P.M."/>
            <person name="McCubbin A.G."/>
            <person name="Shore J.S."/>
        </authorList>
    </citation>
    <scope>NUCLEOTIDE SEQUENCE</scope>
    <source>
        <strain evidence="3">F60SS</strain>
        <tissue evidence="3">Leaves</tissue>
    </source>
</reference>
<comment type="caution">
    <text evidence="3">The sequence shown here is derived from an EMBL/GenBank/DDBJ whole genome shotgun (WGS) entry which is preliminary data.</text>
</comment>
<protein>
    <recommendedName>
        <fullName evidence="2">KIB1-4 beta-propeller domain-containing protein</fullName>
    </recommendedName>
</protein>
<accession>A0A9Q0J7G3</accession>
<gene>
    <name evidence="3" type="ORF">Tsubulata_029835</name>
</gene>
<evidence type="ECO:0000259" key="2">
    <source>
        <dbReference type="Pfam" id="PF03478"/>
    </source>
</evidence>
<sequence length="400" mass="45565">MSYLGKEVKKKALTLSPSQVGRNEEERRRERIEVEDDEERRRERIELLLLQELVPTMALPIDTDSCTAKPTLFLPHQLYEKPNEEEVGIASLFLPHEIYNNKKYKNCEPIYDDHSTKEVQKICGATTGWVVMVDEESTSITLVNTFGSRRVQIKLPQLSSSLGGGQQNTTGYVVHKAVMHLFPDEEDFSTKYVVMVTYGEGKQLAYCKEGHETWTSLAEYGSGYDDIICHDGEFYAVDGNGKVLRLQLVSTGSSNTSSPASMMQLPPEWFVWGQKAYFVSVGAMLCLVLRDFEYQQYGPDWKTSFVRAFLLDFGQEKEGLEVGDIGNWTILLGRHCTVAVRSWPGLRSNCVYFKDECPSDDIYKVGHVRAFSFAERSVQEIEYGSHVWKNVWEELVLPVD</sequence>
<feature type="region of interest" description="Disordered" evidence="1">
    <location>
        <begin position="1"/>
        <end position="37"/>
    </location>
</feature>
<proteinExistence type="predicted"/>
<dbReference type="OrthoDB" id="642536at2759"/>
<dbReference type="Pfam" id="PF03478">
    <property type="entry name" value="Beta-prop_KIB1-4"/>
    <property type="match status" value="1"/>
</dbReference>
<keyword evidence="4" id="KW-1185">Reference proteome</keyword>
<reference evidence="3" key="2">
    <citation type="journal article" date="2023" name="Plants (Basel)">
        <title>Annotation of the Turnera subulata (Passifloraceae) Draft Genome Reveals the S-Locus Evolved after the Divergence of Turneroideae from Passifloroideae in a Stepwise Manner.</title>
        <authorList>
            <person name="Henning P.M."/>
            <person name="Roalson E.H."/>
            <person name="Mir W."/>
            <person name="McCubbin A.G."/>
            <person name="Shore J.S."/>
        </authorList>
    </citation>
    <scope>NUCLEOTIDE SEQUENCE</scope>
    <source>
        <strain evidence="3">F60SS</strain>
    </source>
</reference>
<dbReference type="InterPro" id="IPR005174">
    <property type="entry name" value="KIB1-4_b-propeller"/>
</dbReference>
<dbReference type="PANTHER" id="PTHR44259:SF107">
    <property type="entry name" value="F-BOX PROTEIN SKIP23-LIKE"/>
    <property type="match status" value="1"/>
</dbReference>
<feature type="compositionally biased region" description="Basic and acidic residues" evidence="1">
    <location>
        <begin position="22"/>
        <end position="32"/>
    </location>
</feature>
<name>A0A9Q0J7G3_9ROSI</name>
<evidence type="ECO:0000256" key="1">
    <source>
        <dbReference type="SAM" id="MobiDB-lite"/>
    </source>
</evidence>
<evidence type="ECO:0000313" key="3">
    <source>
        <dbReference type="EMBL" id="KAJ4830430.1"/>
    </source>
</evidence>
<dbReference type="EMBL" id="JAKUCV010005640">
    <property type="protein sequence ID" value="KAJ4830430.1"/>
    <property type="molecule type" value="Genomic_DNA"/>
</dbReference>
<organism evidence="3 4">
    <name type="scientific">Turnera subulata</name>
    <dbReference type="NCBI Taxonomy" id="218843"/>
    <lineage>
        <taxon>Eukaryota</taxon>
        <taxon>Viridiplantae</taxon>
        <taxon>Streptophyta</taxon>
        <taxon>Embryophyta</taxon>
        <taxon>Tracheophyta</taxon>
        <taxon>Spermatophyta</taxon>
        <taxon>Magnoliopsida</taxon>
        <taxon>eudicotyledons</taxon>
        <taxon>Gunneridae</taxon>
        <taxon>Pentapetalae</taxon>
        <taxon>rosids</taxon>
        <taxon>fabids</taxon>
        <taxon>Malpighiales</taxon>
        <taxon>Passifloraceae</taxon>
        <taxon>Turnera</taxon>
    </lineage>
</organism>